<evidence type="ECO:0000259" key="16">
    <source>
        <dbReference type="PROSITE" id="PS50885"/>
    </source>
</evidence>
<dbReference type="PANTHER" id="PTHR34220:SF7">
    <property type="entry name" value="SENSOR HISTIDINE KINASE YPDA"/>
    <property type="match status" value="1"/>
</dbReference>
<dbReference type="PROSITE" id="PS50885">
    <property type="entry name" value="HAMP"/>
    <property type="match status" value="1"/>
</dbReference>
<evidence type="ECO:0000256" key="10">
    <source>
        <dbReference type="ARBA" id="ARBA00022840"/>
    </source>
</evidence>
<dbReference type="PANTHER" id="PTHR34220">
    <property type="entry name" value="SENSOR HISTIDINE KINASE YPDA"/>
    <property type="match status" value="1"/>
</dbReference>
<dbReference type="PROSITE" id="PS50109">
    <property type="entry name" value="HIS_KIN"/>
    <property type="match status" value="1"/>
</dbReference>
<evidence type="ECO:0000256" key="13">
    <source>
        <dbReference type="ARBA" id="ARBA00023136"/>
    </source>
</evidence>
<dbReference type="InterPro" id="IPR004358">
    <property type="entry name" value="Sig_transdc_His_kin-like_C"/>
</dbReference>
<protein>
    <recommendedName>
        <fullName evidence="3">histidine kinase</fullName>
        <ecNumber evidence="3">2.7.13.3</ecNumber>
    </recommendedName>
</protein>
<evidence type="ECO:0000256" key="2">
    <source>
        <dbReference type="ARBA" id="ARBA00004651"/>
    </source>
</evidence>
<dbReference type="AlphaFoldDB" id="A0A972K0P5"/>
<gene>
    <name evidence="17" type="ORF">GC093_21920</name>
</gene>
<feature type="transmembrane region" description="Helical" evidence="14">
    <location>
        <begin position="301"/>
        <end position="323"/>
    </location>
</feature>
<evidence type="ECO:0000256" key="1">
    <source>
        <dbReference type="ARBA" id="ARBA00000085"/>
    </source>
</evidence>
<dbReference type="Proteomes" id="UP000641588">
    <property type="component" value="Unassembled WGS sequence"/>
</dbReference>
<dbReference type="InterPro" id="IPR036890">
    <property type="entry name" value="HATPase_C_sf"/>
</dbReference>
<dbReference type="PROSITE" id="PS51257">
    <property type="entry name" value="PROKAR_LIPOPROTEIN"/>
    <property type="match status" value="1"/>
</dbReference>
<dbReference type="InterPro" id="IPR005467">
    <property type="entry name" value="His_kinase_dom"/>
</dbReference>
<evidence type="ECO:0000256" key="9">
    <source>
        <dbReference type="ARBA" id="ARBA00022777"/>
    </source>
</evidence>
<dbReference type="Pfam" id="PF00672">
    <property type="entry name" value="HAMP"/>
    <property type="match status" value="1"/>
</dbReference>
<sequence>MKFWSFSFKSIHTNIAIAFSCLILCTTAILSYNSYRLSADAVTKNSLEYTTELIEQVNTNIQTYIGNMESISALALSNGDLLRYLSLNDPNTNEGIALERQLGNYFRSIVGSRNDIASILFVGSNGRALSDRASGQLKSYGELTDQEWFKEAQLTQGRVAISSSHVQHVFRNEYPWVVSISRQLTGHAEDSRSGVLLVDLNYNLINDLCKQIRLGKRGYVFILDPAGDLIYHPQQQIIYTRLKSENIPMILSSQDSSIVIGEGSERKMYTIRTTSFGWKIVGVTYLDELVSNKREIQFSSALWGFVCLIIALAISILLSFTLTKPIKKLDAHMKQVEKGDFNIRAAIESTNEIGKLARTFNLMIGKIKDLMNQIVQEQETKRISELKALQAQIQPHFLYNTLDSIIWMAEMSKMEEVVKMTSALSKLLRSSISKGEELVPISVELEHIRNYLTIQNIRYRNKFSYTIDVDPSILDCKILKIVLQPLVENAIYHGIKHKADTGHIHITGQQENGVVILKVIDDGIGMEPEKVKSLLSNVNLTEAGKGVGLHNVYQRVQLYFGDPYGLEFESEQEEGTTAILRIPAIMEGGDKQ</sequence>
<keyword evidence="10" id="KW-0067">ATP-binding</keyword>
<dbReference type="Pfam" id="PF02518">
    <property type="entry name" value="HATPase_c"/>
    <property type="match status" value="1"/>
</dbReference>
<evidence type="ECO:0000313" key="18">
    <source>
        <dbReference type="Proteomes" id="UP000641588"/>
    </source>
</evidence>
<evidence type="ECO:0000313" key="17">
    <source>
        <dbReference type="EMBL" id="NOU95859.1"/>
    </source>
</evidence>
<dbReference type="GO" id="GO:0005886">
    <property type="term" value="C:plasma membrane"/>
    <property type="evidence" value="ECO:0007669"/>
    <property type="project" value="UniProtKB-SubCell"/>
</dbReference>
<keyword evidence="11 14" id="KW-1133">Transmembrane helix</keyword>
<evidence type="ECO:0000256" key="3">
    <source>
        <dbReference type="ARBA" id="ARBA00012438"/>
    </source>
</evidence>
<dbReference type="Gene3D" id="6.10.340.10">
    <property type="match status" value="1"/>
</dbReference>
<evidence type="ECO:0000256" key="11">
    <source>
        <dbReference type="ARBA" id="ARBA00022989"/>
    </source>
</evidence>
<dbReference type="GO" id="GO:0000155">
    <property type="term" value="F:phosphorelay sensor kinase activity"/>
    <property type="evidence" value="ECO:0007669"/>
    <property type="project" value="InterPro"/>
</dbReference>
<comment type="caution">
    <text evidence="17">The sequence shown here is derived from an EMBL/GenBank/DDBJ whole genome shotgun (WGS) entry which is preliminary data.</text>
</comment>
<evidence type="ECO:0000256" key="5">
    <source>
        <dbReference type="ARBA" id="ARBA00022553"/>
    </source>
</evidence>
<dbReference type="SMART" id="SM00304">
    <property type="entry name" value="HAMP"/>
    <property type="match status" value="1"/>
</dbReference>
<dbReference type="InterPro" id="IPR010559">
    <property type="entry name" value="Sig_transdc_His_kin_internal"/>
</dbReference>
<dbReference type="Pfam" id="PF02743">
    <property type="entry name" value="dCache_1"/>
    <property type="match status" value="1"/>
</dbReference>
<keyword evidence="12" id="KW-0902">Two-component regulatory system</keyword>
<organism evidence="17 18">
    <name type="scientific">Paenibacillus foliorum</name>
    <dbReference type="NCBI Taxonomy" id="2654974"/>
    <lineage>
        <taxon>Bacteria</taxon>
        <taxon>Bacillati</taxon>
        <taxon>Bacillota</taxon>
        <taxon>Bacilli</taxon>
        <taxon>Bacillales</taxon>
        <taxon>Paenibacillaceae</taxon>
        <taxon>Paenibacillus</taxon>
    </lineage>
</organism>
<dbReference type="InterPro" id="IPR003594">
    <property type="entry name" value="HATPase_dom"/>
</dbReference>
<dbReference type="Pfam" id="PF06580">
    <property type="entry name" value="His_kinase"/>
    <property type="match status" value="1"/>
</dbReference>
<proteinExistence type="predicted"/>
<dbReference type="InterPro" id="IPR033479">
    <property type="entry name" value="dCache_1"/>
</dbReference>
<dbReference type="SMART" id="SM00387">
    <property type="entry name" value="HATPase_c"/>
    <property type="match status" value="1"/>
</dbReference>
<dbReference type="InterPro" id="IPR003660">
    <property type="entry name" value="HAMP_dom"/>
</dbReference>
<dbReference type="PRINTS" id="PR00344">
    <property type="entry name" value="BCTRLSENSOR"/>
</dbReference>
<keyword evidence="4" id="KW-1003">Cell membrane</keyword>
<feature type="domain" description="HAMP" evidence="16">
    <location>
        <begin position="320"/>
        <end position="372"/>
    </location>
</feature>
<comment type="catalytic activity">
    <reaction evidence="1">
        <text>ATP + protein L-histidine = ADP + protein N-phospho-L-histidine.</text>
        <dbReference type="EC" id="2.7.13.3"/>
    </reaction>
</comment>
<dbReference type="EMBL" id="WHOD01000082">
    <property type="protein sequence ID" value="NOU95859.1"/>
    <property type="molecule type" value="Genomic_DNA"/>
</dbReference>
<reference evidence="17" key="1">
    <citation type="submission" date="2019-10" db="EMBL/GenBank/DDBJ databases">
        <title>Description of Paenibacillus glebae sp. nov.</title>
        <authorList>
            <person name="Carlier A."/>
            <person name="Qi S."/>
        </authorList>
    </citation>
    <scope>NUCLEOTIDE SEQUENCE</scope>
    <source>
        <strain evidence="17">LMG 31456</strain>
    </source>
</reference>
<keyword evidence="18" id="KW-1185">Reference proteome</keyword>
<dbReference type="CDD" id="cd06225">
    <property type="entry name" value="HAMP"/>
    <property type="match status" value="1"/>
</dbReference>
<evidence type="ECO:0000256" key="14">
    <source>
        <dbReference type="SAM" id="Phobius"/>
    </source>
</evidence>
<feature type="domain" description="Histidine kinase" evidence="15">
    <location>
        <begin position="479"/>
        <end position="586"/>
    </location>
</feature>
<keyword evidence="6" id="KW-0808">Transferase</keyword>
<keyword evidence="7 14" id="KW-0812">Transmembrane</keyword>
<evidence type="ECO:0000256" key="6">
    <source>
        <dbReference type="ARBA" id="ARBA00022679"/>
    </source>
</evidence>
<evidence type="ECO:0000256" key="12">
    <source>
        <dbReference type="ARBA" id="ARBA00023012"/>
    </source>
</evidence>
<dbReference type="Gene3D" id="3.30.565.10">
    <property type="entry name" value="Histidine kinase-like ATPase, C-terminal domain"/>
    <property type="match status" value="1"/>
</dbReference>
<accession>A0A972K0P5</accession>
<dbReference type="CDD" id="cd12912">
    <property type="entry name" value="PDC2_MCP_like"/>
    <property type="match status" value="1"/>
</dbReference>
<keyword evidence="13 14" id="KW-0472">Membrane</keyword>
<evidence type="ECO:0000256" key="7">
    <source>
        <dbReference type="ARBA" id="ARBA00022692"/>
    </source>
</evidence>
<evidence type="ECO:0000256" key="4">
    <source>
        <dbReference type="ARBA" id="ARBA00022475"/>
    </source>
</evidence>
<comment type="subcellular location">
    <subcellularLocation>
        <location evidence="2">Cell membrane</location>
        <topology evidence="2">Multi-pass membrane protein</topology>
    </subcellularLocation>
</comment>
<keyword evidence="8" id="KW-0547">Nucleotide-binding</keyword>
<keyword evidence="9" id="KW-0418">Kinase</keyword>
<evidence type="ECO:0000256" key="8">
    <source>
        <dbReference type="ARBA" id="ARBA00022741"/>
    </source>
</evidence>
<dbReference type="SUPFAM" id="SSF158472">
    <property type="entry name" value="HAMP domain-like"/>
    <property type="match status" value="1"/>
</dbReference>
<dbReference type="EC" id="2.7.13.3" evidence="3"/>
<dbReference type="Gene3D" id="3.30.450.20">
    <property type="entry name" value="PAS domain"/>
    <property type="match status" value="2"/>
</dbReference>
<dbReference type="InterPro" id="IPR050640">
    <property type="entry name" value="Bact_2-comp_sensor_kinase"/>
</dbReference>
<name>A0A972K0P5_9BACL</name>
<keyword evidence="5" id="KW-0597">Phosphoprotein</keyword>
<dbReference type="SUPFAM" id="SSF55874">
    <property type="entry name" value="ATPase domain of HSP90 chaperone/DNA topoisomerase II/histidine kinase"/>
    <property type="match status" value="1"/>
</dbReference>
<dbReference type="GO" id="GO:0005524">
    <property type="term" value="F:ATP binding"/>
    <property type="evidence" value="ECO:0007669"/>
    <property type="project" value="UniProtKB-KW"/>
</dbReference>
<evidence type="ECO:0000259" key="15">
    <source>
        <dbReference type="PROSITE" id="PS50109"/>
    </source>
</evidence>
<dbReference type="RefSeq" id="WP_171654078.1">
    <property type="nucleotide sequence ID" value="NZ_WHOD01000082.1"/>
</dbReference>